<evidence type="ECO:0000313" key="2">
    <source>
        <dbReference type="EMBL" id="GAA5061856.1"/>
    </source>
</evidence>
<gene>
    <name evidence="2" type="ORF">GCM10023336_39680</name>
</gene>
<keyword evidence="3" id="KW-1185">Reference proteome</keyword>
<feature type="region of interest" description="Disordered" evidence="1">
    <location>
        <begin position="1"/>
        <end position="29"/>
    </location>
</feature>
<sequence>MVDLSHGLPERIDTERSPRIMGNPGAHHNGEGVAMVVNTLARDTALPHRGVVVNIPHLTPESRPFRVRCQKAVDDTAVFGKPRHPARFARFAD</sequence>
<dbReference type="EMBL" id="BAABKC010000056">
    <property type="protein sequence ID" value="GAA5061856.1"/>
    <property type="molecule type" value="Genomic_DNA"/>
</dbReference>
<comment type="caution">
    <text evidence="2">The sequence shown here is derived from an EMBL/GenBank/DDBJ whole genome shotgun (WGS) entry which is preliminary data.</text>
</comment>
<reference evidence="3" key="1">
    <citation type="journal article" date="2019" name="Int. J. Syst. Evol. Microbiol.">
        <title>The Global Catalogue of Microorganisms (GCM) 10K type strain sequencing project: providing services to taxonomists for standard genome sequencing and annotation.</title>
        <authorList>
            <consortium name="The Broad Institute Genomics Platform"/>
            <consortium name="The Broad Institute Genome Sequencing Center for Infectious Disease"/>
            <person name="Wu L."/>
            <person name="Ma J."/>
        </authorList>
    </citation>
    <scope>NUCLEOTIDE SEQUENCE [LARGE SCALE GENOMIC DNA]</scope>
    <source>
        <strain evidence="3">JCM 18410</strain>
    </source>
</reference>
<protein>
    <submittedName>
        <fullName evidence="2">Uncharacterized protein</fullName>
    </submittedName>
</protein>
<dbReference type="Proteomes" id="UP001500124">
    <property type="component" value="Unassembled WGS sequence"/>
</dbReference>
<feature type="compositionally biased region" description="Basic and acidic residues" evidence="1">
    <location>
        <begin position="8"/>
        <end position="18"/>
    </location>
</feature>
<evidence type="ECO:0000313" key="3">
    <source>
        <dbReference type="Proteomes" id="UP001500124"/>
    </source>
</evidence>
<evidence type="ECO:0000256" key="1">
    <source>
        <dbReference type="SAM" id="MobiDB-lite"/>
    </source>
</evidence>
<proteinExistence type="predicted"/>
<name>A0ABP9KMP8_9ACTN</name>
<accession>A0ABP9KMP8</accession>
<organism evidence="2 3">
    <name type="scientific">Streptomyces similanensis</name>
    <dbReference type="NCBI Taxonomy" id="1274988"/>
    <lineage>
        <taxon>Bacteria</taxon>
        <taxon>Bacillati</taxon>
        <taxon>Actinomycetota</taxon>
        <taxon>Actinomycetes</taxon>
        <taxon>Kitasatosporales</taxon>
        <taxon>Streptomycetaceae</taxon>
        <taxon>Streptomyces</taxon>
    </lineage>
</organism>